<sequence length="468" mass="51850">MYLRDGEKRRKKRKENKEGAPQVTFKLGPSRVVLTLDSLLSFFRMAAGEDETCKFATIRNPEDVFSVDVTISQKSIPVKKILFEAPLKETPEPFDLVFLLSHRRVYTTGTDTGTGTDTDTDTQTLTLSNIKPYLLEDLAFIYQPPSDGRLLTPAPKERDLFFKSHCNVSQASISAAFLPPPPLNVVRVSSEPLDSSGCPISSQKYTAVRVDGQAMVQFISHTAYDIIGLDCEMVETTKGTELGMISVVDQYNKNIYTKNVLPTSTVLDYKEEYSGLSASSFLNHCPCLLCSPDNSRTNPDLSPTECSKSVVTYKELLDDLSAIIGRDTVIVGHSLSHDMVALGIYHQRFVDTSFLFSTTTHYRLRLKTIAERFLGVVIQEGSHSPYEDAVAAIEALRVKVASGALVSSTEYQILTEKVPVRIRASTCSQETGLRFVLGGAPAKSHPGSINLNLFRARDGFWIGRFFEN</sequence>
<dbReference type="RefSeq" id="XP_067544174.1">
    <property type="nucleotide sequence ID" value="XM_067688077.1"/>
</dbReference>
<proteinExistence type="predicted"/>
<keyword evidence="2" id="KW-0378">Hydrolase</keyword>
<keyword evidence="5" id="KW-0269">Exonuclease</keyword>
<feature type="domain" description="Exonuclease" evidence="4">
    <location>
        <begin position="225"/>
        <end position="405"/>
    </location>
</feature>
<dbReference type="VEuPathDB" id="MicrosporidiaDB:NEDG_00659"/>
<accession>A0A177ECR8</accession>
<dbReference type="GO" id="GO:0004527">
    <property type="term" value="F:exonuclease activity"/>
    <property type="evidence" value="ECO:0007669"/>
    <property type="project" value="UniProtKB-KW"/>
</dbReference>
<dbReference type="InterPro" id="IPR013520">
    <property type="entry name" value="Ribonucl_H"/>
</dbReference>
<dbReference type="GO" id="GO:0005634">
    <property type="term" value="C:nucleus"/>
    <property type="evidence" value="ECO:0007669"/>
    <property type="project" value="TreeGrafter"/>
</dbReference>
<dbReference type="InterPro" id="IPR047021">
    <property type="entry name" value="REXO1/3/4-like"/>
</dbReference>
<reference evidence="5 6" key="1">
    <citation type="submission" date="2016-02" db="EMBL/GenBank/DDBJ databases">
        <title>Discovery of a natural microsporidian pathogen with a broad tissue tropism in Caenorhabditis elegans.</title>
        <authorList>
            <person name="Luallen R.J."/>
            <person name="Reinke A.W."/>
            <person name="Tong L."/>
            <person name="Botts M.R."/>
            <person name="Felix M.-A."/>
            <person name="Troemel E.R."/>
        </authorList>
    </citation>
    <scope>NUCLEOTIDE SEQUENCE [LARGE SCALE GENOMIC DNA]</scope>
    <source>
        <strain evidence="5 6">JUm2807</strain>
    </source>
</reference>
<evidence type="ECO:0000256" key="2">
    <source>
        <dbReference type="ARBA" id="ARBA00022801"/>
    </source>
</evidence>
<dbReference type="InterPro" id="IPR036397">
    <property type="entry name" value="RNaseH_sf"/>
</dbReference>
<evidence type="ECO:0000256" key="3">
    <source>
        <dbReference type="SAM" id="MobiDB-lite"/>
    </source>
</evidence>
<name>A0A177ECR8_9MICR</name>
<dbReference type="GeneID" id="93647009"/>
<dbReference type="OrthoDB" id="8191639at2759"/>
<comment type="caution">
    <text evidence="5">The sequence shown here is derived from an EMBL/GenBank/DDBJ whole genome shotgun (WGS) entry which is preliminary data.</text>
</comment>
<evidence type="ECO:0000259" key="4">
    <source>
        <dbReference type="SMART" id="SM00479"/>
    </source>
</evidence>
<keyword evidence="1" id="KW-0540">Nuclease</keyword>
<dbReference type="AlphaFoldDB" id="A0A177ECR8"/>
<dbReference type="PANTHER" id="PTHR12801:SF158">
    <property type="entry name" value="RNA EXONUCLEASE 4"/>
    <property type="match status" value="1"/>
</dbReference>
<dbReference type="InterPro" id="IPR012337">
    <property type="entry name" value="RNaseH-like_sf"/>
</dbReference>
<protein>
    <submittedName>
        <fullName evidence="5">RNA exonuclease 1</fullName>
    </submittedName>
</protein>
<dbReference type="SMART" id="SM00479">
    <property type="entry name" value="EXOIII"/>
    <property type="match status" value="1"/>
</dbReference>
<keyword evidence="6" id="KW-1185">Reference proteome</keyword>
<evidence type="ECO:0000256" key="1">
    <source>
        <dbReference type="ARBA" id="ARBA00022722"/>
    </source>
</evidence>
<evidence type="ECO:0000313" key="5">
    <source>
        <dbReference type="EMBL" id="OAG29526.1"/>
    </source>
</evidence>
<evidence type="ECO:0000313" key="6">
    <source>
        <dbReference type="Proteomes" id="UP000185944"/>
    </source>
</evidence>
<dbReference type="Gene3D" id="3.30.420.10">
    <property type="entry name" value="Ribonuclease H-like superfamily/Ribonuclease H"/>
    <property type="match status" value="1"/>
</dbReference>
<dbReference type="SUPFAM" id="SSF53098">
    <property type="entry name" value="Ribonuclease H-like"/>
    <property type="match status" value="1"/>
</dbReference>
<dbReference type="PANTHER" id="PTHR12801">
    <property type="entry name" value="RNA EXONUCLEASE REXO1 / RECO3 FAMILY MEMBER-RELATED"/>
    <property type="match status" value="1"/>
</dbReference>
<dbReference type="STRING" id="1805483.A0A177ECR8"/>
<dbReference type="EMBL" id="LTDL01000040">
    <property type="protein sequence ID" value="OAG29526.1"/>
    <property type="molecule type" value="Genomic_DNA"/>
</dbReference>
<gene>
    <name evidence="5" type="ORF">NEDG_00659</name>
</gene>
<dbReference type="GO" id="GO:0003676">
    <property type="term" value="F:nucleic acid binding"/>
    <property type="evidence" value="ECO:0007669"/>
    <property type="project" value="InterPro"/>
</dbReference>
<dbReference type="Proteomes" id="UP000185944">
    <property type="component" value="Unassembled WGS sequence"/>
</dbReference>
<feature type="region of interest" description="Disordered" evidence="3">
    <location>
        <begin position="1"/>
        <end position="22"/>
    </location>
</feature>
<organism evidence="5 6">
    <name type="scientific">Nematocida displodere</name>
    <dbReference type="NCBI Taxonomy" id="1805483"/>
    <lineage>
        <taxon>Eukaryota</taxon>
        <taxon>Fungi</taxon>
        <taxon>Fungi incertae sedis</taxon>
        <taxon>Microsporidia</taxon>
        <taxon>Nematocida</taxon>
    </lineage>
</organism>